<evidence type="ECO:0000313" key="1">
    <source>
        <dbReference type="EMBL" id="RRS03837.1"/>
    </source>
</evidence>
<keyword evidence="2" id="KW-1185">Reference proteome</keyword>
<dbReference type="EMBL" id="RSED01000009">
    <property type="protein sequence ID" value="RRS03837.1"/>
    <property type="molecule type" value="Genomic_DNA"/>
</dbReference>
<proteinExistence type="predicted"/>
<dbReference type="OrthoDB" id="9153297at2"/>
<gene>
    <name evidence="1" type="ORF">EIP75_12820</name>
</gene>
<reference evidence="1 2" key="1">
    <citation type="submission" date="2018-12" db="EMBL/GenBank/DDBJ databases">
        <title>The whole draft genome of Aquabacterium sp. SJQ9.</title>
        <authorList>
            <person name="Sun L."/>
            <person name="Gao X."/>
            <person name="Chen W."/>
            <person name="Huang K."/>
        </authorList>
    </citation>
    <scope>NUCLEOTIDE SEQUENCE [LARGE SCALE GENOMIC DNA]</scope>
    <source>
        <strain evidence="1 2">SJQ9</strain>
    </source>
</reference>
<sequence length="269" mass="28325">MNLAHHPRSTRTIMHGGPGRASARALGLAGVLAVGLATGLGDLALGLQSAWAQLPARNLLVSWRVVTSADATRERAGVRQGGLVIDSRRGVSGQAGVELSTRQLERDQQTHQQILVLNGRKARLDLREQRPITQWQWVAQLGTGGAAQGGGSGGQQGVQPQVGLVAQTLWVDSGQGLSATPRWSGGKGPVTVELEAESPAQPGRPFGQDAQGAPPARLVAQTTLSVPLGEWVPVAQTNRQEEVQRRGMLSTQSVSADEQAVLEIRVSLP</sequence>
<accession>A0A426VA48</accession>
<dbReference type="Proteomes" id="UP000269265">
    <property type="component" value="Unassembled WGS sequence"/>
</dbReference>
<evidence type="ECO:0000313" key="2">
    <source>
        <dbReference type="Proteomes" id="UP000269265"/>
    </source>
</evidence>
<organism evidence="1 2">
    <name type="scientific">Aquabacterium soli</name>
    <dbReference type="NCBI Taxonomy" id="2493092"/>
    <lineage>
        <taxon>Bacteria</taxon>
        <taxon>Pseudomonadati</taxon>
        <taxon>Pseudomonadota</taxon>
        <taxon>Betaproteobacteria</taxon>
        <taxon>Burkholderiales</taxon>
        <taxon>Aquabacterium</taxon>
    </lineage>
</organism>
<comment type="caution">
    <text evidence="1">The sequence shown here is derived from an EMBL/GenBank/DDBJ whole genome shotgun (WGS) entry which is preliminary data.</text>
</comment>
<name>A0A426VA48_9BURK</name>
<dbReference type="RefSeq" id="WP_125243677.1">
    <property type="nucleotide sequence ID" value="NZ_RSED01000009.1"/>
</dbReference>
<protein>
    <submittedName>
        <fullName evidence="1">Uncharacterized protein</fullName>
    </submittedName>
</protein>
<dbReference type="AlphaFoldDB" id="A0A426VA48"/>